<evidence type="ECO:0000256" key="1">
    <source>
        <dbReference type="SAM" id="Coils"/>
    </source>
</evidence>
<reference evidence="3" key="1">
    <citation type="submission" date="2020-06" db="EMBL/GenBank/DDBJ databases">
        <title>Complete genome sequence of Candidatus Phytoplasma luffae NCHU2019.</title>
        <authorList>
            <person name="Cho S.-T."/>
            <person name="Tan C.-M."/>
            <person name="Li J.-R."/>
            <person name="Chien Y.-Y."/>
            <person name="Chiu Y.-C."/>
            <person name="Yang J.-Y."/>
            <person name="Kuo C.-H."/>
        </authorList>
    </citation>
    <scope>NUCLEOTIDE SEQUENCE</scope>
    <source>
        <strain evidence="3">NCHU2019</strain>
    </source>
</reference>
<keyword evidence="4" id="KW-1185">Reference proteome</keyword>
<dbReference type="RefSeq" id="WP_210954786.1">
    <property type="nucleotide sequence ID" value="NZ_CP054393.1"/>
</dbReference>
<feature type="coiled-coil region" evidence="1">
    <location>
        <begin position="294"/>
        <end position="363"/>
    </location>
</feature>
<feature type="coiled-coil region" evidence="1">
    <location>
        <begin position="146"/>
        <end position="180"/>
    </location>
</feature>
<name>A0A975ILS5_LOWBP</name>
<feature type="coiled-coil region" evidence="1">
    <location>
        <begin position="49"/>
        <end position="83"/>
    </location>
</feature>
<gene>
    <name evidence="3" type="ORF">LFWB_1520</name>
</gene>
<proteinExistence type="predicted"/>
<accession>A0A975ILS5</accession>
<keyword evidence="2" id="KW-0472">Membrane</keyword>
<feature type="transmembrane region" description="Helical" evidence="2">
    <location>
        <begin position="12"/>
        <end position="31"/>
    </location>
</feature>
<dbReference type="KEGG" id="pluf:LFWB_1520"/>
<evidence type="ECO:0008006" key="5">
    <source>
        <dbReference type="Google" id="ProtNLM"/>
    </source>
</evidence>
<keyword evidence="1" id="KW-0175">Coiled coil</keyword>
<dbReference type="Proteomes" id="UP000672038">
    <property type="component" value="Chromosome"/>
</dbReference>
<protein>
    <recommendedName>
        <fullName evidence="5">Effector</fullName>
    </recommendedName>
</protein>
<sequence>MNNNFFQKHLVTIVITSLFGIAIIIGFYQGINDVKQEENIQLYNFENADKNVQNEINQSIEKIQHFENQINLLEKQLKTKLINSSQFFINFYGGITDLSNDQFQKEISNDINSIMDTIETLKEHDLHSYLFDLAHQLSQDIINSSKNRVENSLSDIEEKLKKLTNKINSIQSKFQTTQKRLDQIKSYVLSEPTNYSLLPSDLSEREKTQINKLKNSWQLSLNLLKKEKTGVDEKQTECDEYQAQLNSLQPQIEALKPQQQKLEQDQADKNKIINQKKEVRGQFKYLPNQPEEVRKKREENKRILEAEIDKLQDEEIKIVGEIEEIEVQIGILEADQKMYQNMLTRAEGLKKDLEERYKEGEKQYKDSIISGLNELYDITSAEG</sequence>
<dbReference type="AlphaFoldDB" id="A0A975ILS5"/>
<keyword evidence="2" id="KW-1133">Transmembrane helix</keyword>
<evidence type="ECO:0000313" key="4">
    <source>
        <dbReference type="Proteomes" id="UP000672038"/>
    </source>
</evidence>
<evidence type="ECO:0000313" key="3">
    <source>
        <dbReference type="EMBL" id="QTX02722.1"/>
    </source>
</evidence>
<dbReference type="EMBL" id="CP054393">
    <property type="protein sequence ID" value="QTX02722.1"/>
    <property type="molecule type" value="Genomic_DNA"/>
</dbReference>
<keyword evidence="2" id="KW-0812">Transmembrane</keyword>
<organism evidence="3 4">
    <name type="scientific">Loofah witches'-broom phytoplasma</name>
    <dbReference type="NCBI Taxonomy" id="35773"/>
    <lineage>
        <taxon>Bacteria</taxon>
        <taxon>Bacillati</taxon>
        <taxon>Mycoplasmatota</taxon>
        <taxon>Mollicutes</taxon>
        <taxon>Acholeplasmatales</taxon>
        <taxon>Acholeplasmataceae</taxon>
        <taxon>Candidatus Phytoplasma</taxon>
        <taxon>16SrVIII (Loofah witches'-broom group)</taxon>
    </lineage>
</organism>
<evidence type="ECO:0000256" key="2">
    <source>
        <dbReference type="SAM" id="Phobius"/>
    </source>
</evidence>